<name>A0A1S3ZLS6_TOBAC</name>
<proteinExistence type="predicted"/>
<dbReference type="RefSeq" id="XP_016465213.1">
    <property type="nucleotide sequence ID" value="XM_016609727.1"/>
</dbReference>
<dbReference type="CDD" id="cd09272">
    <property type="entry name" value="RNase_HI_RT_Ty1"/>
    <property type="match status" value="1"/>
</dbReference>
<dbReference type="STRING" id="4097.A0A1S3ZLS6"/>
<evidence type="ECO:0000313" key="1">
    <source>
        <dbReference type="RefSeq" id="XP_016465213.1"/>
    </source>
</evidence>
<reference evidence="1" key="1">
    <citation type="submission" date="2025-08" db="UniProtKB">
        <authorList>
            <consortium name="RefSeq"/>
        </authorList>
    </citation>
    <scope>IDENTIFICATION</scope>
</reference>
<protein>
    <submittedName>
        <fullName evidence="1">Uncharacterized mitochondrial protein AtMg00810-like</fullName>
    </submittedName>
</protein>
<dbReference type="OrthoDB" id="1731766at2759"/>
<dbReference type="OMA" id="WGACLET"/>
<accession>A0A1S3ZLS6</accession>
<dbReference type="KEGG" id="nta:107788075"/>
<dbReference type="PANTHER" id="PTHR11439:SF444">
    <property type="entry name" value="HELICASE ATP-BINDING DOMAIN-CONTAINING PROTEIN"/>
    <property type="match status" value="1"/>
</dbReference>
<gene>
    <name evidence="1" type="primary">LOC107788075</name>
</gene>
<dbReference type="AlphaFoldDB" id="A0A1S3ZLS6"/>
<organism evidence="1">
    <name type="scientific">Nicotiana tabacum</name>
    <name type="common">Common tobacco</name>
    <dbReference type="NCBI Taxonomy" id="4097"/>
    <lineage>
        <taxon>Eukaryota</taxon>
        <taxon>Viridiplantae</taxon>
        <taxon>Streptophyta</taxon>
        <taxon>Embryophyta</taxon>
        <taxon>Tracheophyta</taxon>
        <taxon>Spermatophyta</taxon>
        <taxon>Magnoliopsida</taxon>
        <taxon>eudicotyledons</taxon>
        <taxon>Gunneridae</taxon>
        <taxon>Pentapetalae</taxon>
        <taxon>asterids</taxon>
        <taxon>lamiids</taxon>
        <taxon>Solanales</taxon>
        <taxon>Solanaceae</taxon>
        <taxon>Nicotianoideae</taxon>
        <taxon>Nicotianeae</taxon>
        <taxon>Nicotiana</taxon>
    </lineage>
</organism>
<dbReference type="PaxDb" id="4097-A0A1S3ZLS6"/>
<dbReference type="PANTHER" id="PTHR11439">
    <property type="entry name" value="GAG-POL-RELATED RETROTRANSPOSON"/>
    <property type="match status" value="1"/>
</dbReference>
<sequence>MTDIAFEVHVLCQYMHSPKVSHIEATLRVLRYIKQALGLGLIIPTGDTEQLTTYCDSDRGTRVETRRSVTGYLVKFGKTLVSWKSKKKNTVSRSSAEYEFRSMTACAVEITRLVGLFI</sequence>